<dbReference type="Proteomes" id="UP000053958">
    <property type="component" value="Unassembled WGS sequence"/>
</dbReference>
<dbReference type="STRING" id="1408163.A0A0F4Z1D1"/>
<name>A0A0F4Z1D1_RASE3</name>
<dbReference type="RefSeq" id="XP_013330926.1">
    <property type="nucleotide sequence ID" value="XM_013475472.1"/>
</dbReference>
<gene>
    <name evidence="1" type="ORF">T310_1667</name>
</gene>
<dbReference type="Gene3D" id="3.40.50.300">
    <property type="entry name" value="P-loop containing nucleotide triphosphate hydrolases"/>
    <property type="match status" value="1"/>
</dbReference>
<proteinExistence type="predicted"/>
<evidence type="ECO:0000313" key="2">
    <source>
        <dbReference type="Proteomes" id="UP000053958"/>
    </source>
</evidence>
<comment type="caution">
    <text evidence="1">The sequence shown here is derived from an EMBL/GenBank/DDBJ whole genome shotgun (WGS) entry which is preliminary data.</text>
</comment>
<dbReference type="PANTHER" id="PTHR36978">
    <property type="entry name" value="P-LOOP CONTAINING NUCLEOTIDE TRIPHOSPHATE HYDROLASE"/>
    <property type="match status" value="1"/>
</dbReference>
<organism evidence="1 2">
    <name type="scientific">Rasamsonia emersonii (strain ATCC 16479 / CBS 393.64 / IMI 116815)</name>
    <dbReference type="NCBI Taxonomy" id="1408163"/>
    <lineage>
        <taxon>Eukaryota</taxon>
        <taxon>Fungi</taxon>
        <taxon>Dikarya</taxon>
        <taxon>Ascomycota</taxon>
        <taxon>Pezizomycotina</taxon>
        <taxon>Eurotiomycetes</taxon>
        <taxon>Eurotiomycetidae</taxon>
        <taxon>Eurotiales</taxon>
        <taxon>Trichocomaceae</taxon>
        <taxon>Rasamsonia</taxon>
    </lineage>
</organism>
<keyword evidence="2" id="KW-1185">Reference proteome</keyword>
<dbReference type="AlphaFoldDB" id="A0A0F4Z1D1"/>
<evidence type="ECO:0000313" key="1">
    <source>
        <dbReference type="EMBL" id="KKA24314.1"/>
    </source>
</evidence>
<dbReference type="SUPFAM" id="SSF52540">
    <property type="entry name" value="P-loop containing nucleoside triphosphate hydrolases"/>
    <property type="match status" value="1"/>
</dbReference>
<feature type="non-terminal residue" evidence="1">
    <location>
        <position position="274"/>
    </location>
</feature>
<dbReference type="EMBL" id="LASV01000068">
    <property type="protein sequence ID" value="KKA24314.1"/>
    <property type="molecule type" value="Genomic_DNA"/>
</dbReference>
<dbReference type="PANTHER" id="PTHR36978:SF4">
    <property type="entry name" value="P-LOOP CONTAINING NUCLEOSIDE TRIPHOSPHATE HYDROLASE PROTEIN"/>
    <property type="match status" value="1"/>
</dbReference>
<dbReference type="InterPro" id="IPR040632">
    <property type="entry name" value="Sulfotransfer_4"/>
</dbReference>
<reference evidence="1 2" key="1">
    <citation type="submission" date="2015-04" db="EMBL/GenBank/DDBJ databases">
        <authorList>
            <person name="Heijne W.H."/>
            <person name="Fedorova N.D."/>
            <person name="Nierman W.C."/>
            <person name="Vollebregt A.W."/>
            <person name="Zhao Z."/>
            <person name="Wu L."/>
            <person name="Kumar M."/>
            <person name="Stam H."/>
            <person name="van den Berg M.A."/>
            <person name="Pel H.J."/>
        </authorList>
    </citation>
    <scope>NUCLEOTIDE SEQUENCE [LARGE SCALE GENOMIC DNA]</scope>
    <source>
        <strain evidence="1 2">CBS 393.64</strain>
    </source>
</reference>
<sequence length="274" mass="31765">MSLCVALRKLGYTSYHMAECWLDSANDSMSLWHEAIEAKFNGKGRYVALLTIQAVTDIPCILFVDELLAAYPHAQIILTNRPVEIWVPSIKRSFYTILSWKRWRLLQFLDRRDVHHYIPILRSSLTVWTGGNWQDETRLPDGYAAHYAHVRAAAKAQGREVLEFRVQDGWEPLCQFLGKEVPDEPFPHVNEGDWVVGLHYTIFWIQSLRVVWRVLKWTAPVAAAGAAWWWYRRLAPLLTNVFPGCFDHPVAPITRIPIQNAFFCITTLNNRVDY</sequence>
<dbReference type="GeneID" id="25314018"/>
<dbReference type="OrthoDB" id="408152at2759"/>
<dbReference type="Pfam" id="PF17784">
    <property type="entry name" value="Sulfotransfer_4"/>
    <property type="match status" value="1"/>
</dbReference>
<accession>A0A0F4Z1D1</accession>
<protein>
    <submittedName>
        <fullName evidence="1">NAD dependent epimerase/dehydratase</fullName>
    </submittedName>
</protein>
<dbReference type="InterPro" id="IPR027417">
    <property type="entry name" value="P-loop_NTPase"/>
</dbReference>